<dbReference type="PROSITE" id="PS50110">
    <property type="entry name" value="RESPONSE_REGULATORY"/>
    <property type="match status" value="1"/>
</dbReference>
<dbReference type="PROSITE" id="PS00675">
    <property type="entry name" value="SIGMA54_INTERACT_1"/>
    <property type="match status" value="1"/>
</dbReference>
<dbReference type="Pfam" id="PF25601">
    <property type="entry name" value="AAA_lid_14"/>
    <property type="match status" value="1"/>
</dbReference>
<evidence type="ECO:0000256" key="5">
    <source>
        <dbReference type="ARBA" id="ARBA00023159"/>
    </source>
</evidence>
<evidence type="ECO:0000259" key="9">
    <source>
        <dbReference type="PROSITE" id="PS50110"/>
    </source>
</evidence>
<dbReference type="InterPro" id="IPR027417">
    <property type="entry name" value="P-loop_NTPase"/>
</dbReference>
<evidence type="ECO:0000313" key="10">
    <source>
        <dbReference type="EMBL" id="GGH73741.1"/>
    </source>
</evidence>
<protein>
    <recommendedName>
        <fullName evidence="12">Sigma-54-dependent Fis family transcriptional regulator</fullName>
    </recommendedName>
</protein>
<dbReference type="Gene3D" id="1.10.8.60">
    <property type="match status" value="1"/>
</dbReference>
<dbReference type="FunFam" id="1.10.8.60:FF:000014">
    <property type="entry name" value="DNA-binding transcriptional regulator NtrC"/>
    <property type="match status" value="1"/>
</dbReference>
<keyword evidence="11" id="KW-1185">Reference proteome</keyword>
<dbReference type="Pfam" id="PF00158">
    <property type="entry name" value="Sigma54_activat"/>
    <property type="match status" value="1"/>
</dbReference>
<evidence type="ECO:0000313" key="11">
    <source>
        <dbReference type="Proteomes" id="UP000627292"/>
    </source>
</evidence>
<keyword evidence="5" id="KW-0010">Activator</keyword>
<dbReference type="PROSITE" id="PS00688">
    <property type="entry name" value="SIGMA54_INTERACT_3"/>
    <property type="match status" value="1"/>
</dbReference>
<dbReference type="InterPro" id="IPR011006">
    <property type="entry name" value="CheY-like_superfamily"/>
</dbReference>
<dbReference type="Pfam" id="PF00072">
    <property type="entry name" value="Response_reg"/>
    <property type="match status" value="1"/>
</dbReference>
<dbReference type="SMART" id="SM00448">
    <property type="entry name" value="REC"/>
    <property type="match status" value="1"/>
</dbReference>
<keyword evidence="6" id="KW-0804">Transcription</keyword>
<dbReference type="InterPro" id="IPR001789">
    <property type="entry name" value="Sig_transdc_resp-reg_receiver"/>
</dbReference>
<evidence type="ECO:0000256" key="4">
    <source>
        <dbReference type="ARBA" id="ARBA00023125"/>
    </source>
</evidence>
<dbReference type="InterPro" id="IPR025943">
    <property type="entry name" value="Sigma_54_int_dom_ATP-bd_2"/>
</dbReference>
<feature type="modified residue" description="4-aspartylphosphate" evidence="7">
    <location>
        <position position="73"/>
    </location>
</feature>
<reference evidence="10" key="1">
    <citation type="journal article" date="2014" name="Int. J. Syst. Evol. Microbiol.">
        <title>Complete genome sequence of Corynebacterium casei LMG S-19264T (=DSM 44701T), isolated from a smear-ripened cheese.</title>
        <authorList>
            <consortium name="US DOE Joint Genome Institute (JGI-PGF)"/>
            <person name="Walter F."/>
            <person name="Albersmeier A."/>
            <person name="Kalinowski J."/>
            <person name="Ruckert C."/>
        </authorList>
    </citation>
    <scope>NUCLEOTIDE SEQUENCE</scope>
    <source>
        <strain evidence="10">CGMCC 1.15290</strain>
    </source>
</reference>
<keyword evidence="3" id="KW-0805">Transcription regulation</keyword>
<proteinExistence type="predicted"/>
<dbReference type="GO" id="GO:0000160">
    <property type="term" value="P:phosphorelay signal transduction system"/>
    <property type="evidence" value="ECO:0007669"/>
    <property type="project" value="InterPro"/>
</dbReference>
<evidence type="ECO:0000256" key="3">
    <source>
        <dbReference type="ARBA" id="ARBA00023015"/>
    </source>
</evidence>
<dbReference type="InterPro" id="IPR025662">
    <property type="entry name" value="Sigma_54_int_dom_ATP-bd_1"/>
</dbReference>
<dbReference type="FunFam" id="3.40.50.300:FF:000006">
    <property type="entry name" value="DNA-binding transcriptional regulator NtrC"/>
    <property type="match status" value="1"/>
</dbReference>
<dbReference type="PANTHER" id="PTHR32071">
    <property type="entry name" value="TRANSCRIPTIONAL REGULATORY PROTEIN"/>
    <property type="match status" value="1"/>
</dbReference>
<dbReference type="SUPFAM" id="SSF52540">
    <property type="entry name" value="P-loop containing nucleoside triphosphate hydrolases"/>
    <property type="match status" value="1"/>
</dbReference>
<dbReference type="InterPro" id="IPR058031">
    <property type="entry name" value="AAA_lid_NorR"/>
</dbReference>
<keyword evidence="2" id="KW-0067">ATP-binding</keyword>
<evidence type="ECO:0000259" key="8">
    <source>
        <dbReference type="PROSITE" id="PS50045"/>
    </source>
</evidence>
<feature type="domain" description="Sigma-54 factor interaction" evidence="8">
    <location>
        <begin position="167"/>
        <end position="395"/>
    </location>
</feature>
<organism evidence="10 11">
    <name type="scientific">Filimonas zeae</name>
    <dbReference type="NCBI Taxonomy" id="1737353"/>
    <lineage>
        <taxon>Bacteria</taxon>
        <taxon>Pseudomonadati</taxon>
        <taxon>Bacteroidota</taxon>
        <taxon>Chitinophagia</taxon>
        <taxon>Chitinophagales</taxon>
        <taxon>Chitinophagaceae</taxon>
        <taxon>Filimonas</taxon>
    </lineage>
</organism>
<dbReference type="AlphaFoldDB" id="A0A917MXC7"/>
<dbReference type="GO" id="GO:0005524">
    <property type="term" value="F:ATP binding"/>
    <property type="evidence" value="ECO:0007669"/>
    <property type="project" value="UniProtKB-KW"/>
</dbReference>
<evidence type="ECO:0000256" key="6">
    <source>
        <dbReference type="ARBA" id="ARBA00023163"/>
    </source>
</evidence>
<dbReference type="CDD" id="cd00009">
    <property type="entry name" value="AAA"/>
    <property type="match status" value="1"/>
</dbReference>
<reference evidence="10" key="2">
    <citation type="submission" date="2020-09" db="EMBL/GenBank/DDBJ databases">
        <authorList>
            <person name="Sun Q."/>
            <person name="Zhou Y."/>
        </authorList>
    </citation>
    <scope>NUCLEOTIDE SEQUENCE</scope>
    <source>
        <strain evidence="10">CGMCC 1.15290</strain>
    </source>
</reference>
<evidence type="ECO:0000256" key="1">
    <source>
        <dbReference type="ARBA" id="ARBA00022741"/>
    </source>
</evidence>
<dbReference type="Proteomes" id="UP000627292">
    <property type="component" value="Unassembled WGS sequence"/>
</dbReference>
<accession>A0A917MXC7</accession>
<dbReference type="GO" id="GO:0043565">
    <property type="term" value="F:sequence-specific DNA binding"/>
    <property type="evidence" value="ECO:0007669"/>
    <property type="project" value="InterPro"/>
</dbReference>
<evidence type="ECO:0000256" key="7">
    <source>
        <dbReference type="PROSITE-ProRule" id="PRU00169"/>
    </source>
</evidence>
<dbReference type="SUPFAM" id="SSF52172">
    <property type="entry name" value="CheY-like"/>
    <property type="match status" value="1"/>
</dbReference>
<dbReference type="SUPFAM" id="SSF46689">
    <property type="entry name" value="Homeodomain-like"/>
    <property type="match status" value="1"/>
</dbReference>
<keyword evidence="4" id="KW-0238">DNA-binding</keyword>
<keyword evidence="1" id="KW-0547">Nucleotide-binding</keyword>
<dbReference type="InterPro" id="IPR002078">
    <property type="entry name" value="Sigma_54_int"/>
</dbReference>
<gene>
    <name evidence="10" type="ORF">GCM10011379_35590</name>
</gene>
<dbReference type="EMBL" id="BMIB01000003">
    <property type="protein sequence ID" value="GGH73741.1"/>
    <property type="molecule type" value="Genomic_DNA"/>
</dbReference>
<evidence type="ECO:0000256" key="2">
    <source>
        <dbReference type="ARBA" id="ARBA00022840"/>
    </source>
</evidence>
<dbReference type="InterPro" id="IPR009057">
    <property type="entry name" value="Homeodomain-like_sf"/>
</dbReference>
<sequence>MGQLLYFYTACLRAVKSFILKAKILIVEDIFIEAQSLNVILTAADYITCTIARSVPQALTILEKEKPDIVLLDICLHGAETGIDLGHILHERDIPFIYLSANSGRKSLEQAKVTKPYGFMAKPFRARDVLNMLDVALYLHRNRPEEKQESRGRKAVMNNLPPELTHLTSKSNAFVTAMERAMNVSSCDTSVLILGESGTGKGVMAEAIHQLSARKHKPFIAVNCGAIPANLIESELFGHEKGAFTSAIASKCGKFEQANGGTLFLDEIGELPPELQVKFLRVLQDREVEPIGGHTRKVDIRIIAATNKDLEEEVASGRFRIDLFYRLHVFPVTMPPLRERQEDIPLLASYFLQKYSSMKSPTPLELSAKAMAQLTSYLWPGNIRELENTIQRNIVMAKGQVIETLEMPAFKKLHVTDSARVNGRFKTITENERDHIIEVLQSCNGKIAGKNGAADILNINANTLNSRMKKLGIDRLLTSAEKDT</sequence>
<name>A0A917MXC7_9BACT</name>
<dbReference type="PROSITE" id="PS50045">
    <property type="entry name" value="SIGMA54_INTERACT_4"/>
    <property type="match status" value="1"/>
</dbReference>
<feature type="domain" description="Response regulatory" evidence="9">
    <location>
        <begin position="23"/>
        <end position="137"/>
    </location>
</feature>
<dbReference type="PANTHER" id="PTHR32071:SF117">
    <property type="entry name" value="PTS-DEPENDENT DIHYDROXYACETONE KINASE OPERON REGULATORY PROTEIN-RELATED"/>
    <property type="match status" value="1"/>
</dbReference>
<dbReference type="InterPro" id="IPR003593">
    <property type="entry name" value="AAA+_ATPase"/>
</dbReference>
<dbReference type="InterPro" id="IPR025944">
    <property type="entry name" value="Sigma_54_int_dom_CS"/>
</dbReference>
<keyword evidence="7" id="KW-0597">Phosphoprotein</keyword>
<dbReference type="Gene3D" id="1.10.10.60">
    <property type="entry name" value="Homeodomain-like"/>
    <property type="match status" value="1"/>
</dbReference>
<dbReference type="GO" id="GO:0006355">
    <property type="term" value="P:regulation of DNA-templated transcription"/>
    <property type="evidence" value="ECO:0007669"/>
    <property type="project" value="InterPro"/>
</dbReference>
<dbReference type="Gene3D" id="3.40.50.2300">
    <property type="match status" value="1"/>
</dbReference>
<dbReference type="PROSITE" id="PS00676">
    <property type="entry name" value="SIGMA54_INTERACT_2"/>
    <property type="match status" value="1"/>
</dbReference>
<dbReference type="Gene3D" id="3.40.50.300">
    <property type="entry name" value="P-loop containing nucleotide triphosphate hydrolases"/>
    <property type="match status" value="1"/>
</dbReference>
<dbReference type="SMART" id="SM00382">
    <property type="entry name" value="AAA"/>
    <property type="match status" value="1"/>
</dbReference>
<evidence type="ECO:0008006" key="12">
    <source>
        <dbReference type="Google" id="ProtNLM"/>
    </source>
</evidence>
<comment type="caution">
    <text evidence="10">The sequence shown here is derived from an EMBL/GenBank/DDBJ whole genome shotgun (WGS) entry which is preliminary data.</text>
</comment>